<keyword evidence="5" id="KW-0067">ATP-binding</keyword>
<dbReference type="InterPro" id="IPR010737">
    <property type="entry name" value="4-carb_acid_sugar_kinase_N"/>
</dbReference>
<dbReference type="Pfam" id="PF07005">
    <property type="entry name" value="SBD_N"/>
    <property type="match status" value="1"/>
</dbReference>
<dbReference type="GO" id="GO:0016301">
    <property type="term" value="F:kinase activity"/>
    <property type="evidence" value="ECO:0007669"/>
    <property type="project" value="UniProtKB-KW"/>
</dbReference>
<evidence type="ECO:0000256" key="9">
    <source>
        <dbReference type="ARBA" id="ARBA00037335"/>
    </source>
</evidence>
<dbReference type="InterPro" id="IPR037051">
    <property type="entry name" value="4-carb_acid_sugar_kinase_N_sf"/>
</dbReference>
<evidence type="ECO:0000256" key="11">
    <source>
        <dbReference type="ARBA" id="ARBA00039461"/>
    </source>
</evidence>
<dbReference type="InterPro" id="IPR042213">
    <property type="entry name" value="NBD_C_sf"/>
</dbReference>
<organism evidence="15 16">
    <name type="scientific">Moellerella wisconsensis ATCC 35017</name>
    <dbReference type="NCBI Taxonomy" id="1354267"/>
    <lineage>
        <taxon>Bacteria</taxon>
        <taxon>Pseudomonadati</taxon>
        <taxon>Pseudomonadota</taxon>
        <taxon>Gammaproteobacteria</taxon>
        <taxon>Enterobacterales</taxon>
        <taxon>Morganellaceae</taxon>
        <taxon>Moellerella</taxon>
    </lineage>
</organism>
<comment type="similarity">
    <text evidence="1">Belongs to the four-carbon acid sugar kinase family.</text>
</comment>
<evidence type="ECO:0000256" key="5">
    <source>
        <dbReference type="ARBA" id="ARBA00022840"/>
    </source>
</evidence>
<proteinExistence type="inferred from homology"/>
<evidence type="ECO:0000256" key="8">
    <source>
        <dbReference type="ARBA" id="ARBA00036346"/>
    </source>
</evidence>
<protein>
    <recommendedName>
        <fullName evidence="11">3-oxo-tetronate kinase</fullName>
        <ecNumber evidence="10">2.7.1.217</ecNumber>
    </recommendedName>
    <alternativeName>
        <fullName evidence="12">3-dehydrotetronate 4-kinase</fullName>
    </alternativeName>
</protein>
<dbReference type="SUPFAM" id="SSF142764">
    <property type="entry name" value="YgbK-like"/>
    <property type="match status" value="1"/>
</dbReference>
<dbReference type="Gene3D" id="3.40.980.20">
    <property type="entry name" value="Four-carbon acid sugar kinase, nucleotide binding domain"/>
    <property type="match status" value="1"/>
</dbReference>
<comment type="catalytic activity">
    <reaction evidence="7">
        <text>3-dehydro-L-erythronate + ATP = 3-dehydro-4-O-phospho-L-erythronate + ADP + H(+)</text>
        <dbReference type="Rhea" id="RHEA:52552"/>
        <dbReference type="ChEBI" id="CHEBI:15378"/>
        <dbReference type="ChEBI" id="CHEBI:30616"/>
        <dbReference type="ChEBI" id="CHEBI:136592"/>
        <dbReference type="ChEBI" id="CHEBI:136670"/>
        <dbReference type="ChEBI" id="CHEBI:456216"/>
        <dbReference type="EC" id="2.7.1.217"/>
    </reaction>
</comment>
<evidence type="ECO:0000256" key="3">
    <source>
        <dbReference type="ARBA" id="ARBA00022741"/>
    </source>
</evidence>
<dbReference type="GO" id="GO:0005524">
    <property type="term" value="F:ATP binding"/>
    <property type="evidence" value="ECO:0007669"/>
    <property type="project" value="UniProtKB-KW"/>
</dbReference>
<evidence type="ECO:0000256" key="4">
    <source>
        <dbReference type="ARBA" id="ARBA00022777"/>
    </source>
</evidence>
<evidence type="ECO:0000256" key="1">
    <source>
        <dbReference type="ARBA" id="ARBA00005715"/>
    </source>
</evidence>
<dbReference type="Gene3D" id="3.40.50.10840">
    <property type="entry name" value="Putative sugar-binding, N-terminal domain"/>
    <property type="match status" value="1"/>
</dbReference>
<evidence type="ECO:0000259" key="13">
    <source>
        <dbReference type="Pfam" id="PF07005"/>
    </source>
</evidence>
<dbReference type="InterPro" id="IPR031475">
    <property type="entry name" value="NBD_C"/>
</dbReference>
<comment type="catalytic activity">
    <reaction evidence="8">
        <text>3-dehydro-D-erythronate + ATP = 3-dehydro-4-O-phospho-D-erythronate + ADP + H(+)</text>
        <dbReference type="Rhea" id="RHEA:52556"/>
        <dbReference type="ChEBI" id="CHEBI:15378"/>
        <dbReference type="ChEBI" id="CHEBI:30616"/>
        <dbReference type="ChEBI" id="CHEBI:57958"/>
        <dbReference type="ChEBI" id="CHEBI:136593"/>
        <dbReference type="ChEBI" id="CHEBI:456216"/>
        <dbReference type="EC" id="2.7.1.217"/>
    </reaction>
</comment>
<evidence type="ECO:0000313" key="15">
    <source>
        <dbReference type="EMBL" id="KPD03611.1"/>
    </source>
</evidence>
<evidence type="ECO:0000256" key="2">
    <source>
        <dbReference type="ARBA" id="ARBA00022679"/>
    </source>
</evidence>
<evidence type="ECO:0000256" key="12">
    <source>
        <dbReference type="ARBA" id="ARBA00041377"/>
    </source>
</evidence>
<name>A0A0N0IBG6_9GAMM</name>
<feature type="domain" description="Four-carbon acid sugar kinase N-terminal" evidence="13">
    <location>
        <begin position="5"/>
        <end position="232"/>
    </location>
</feature>
<dbReference type="Pfam" id="PF17042">
    <property type="entry name" value="NBD_C"/>
    <property type="match status" value="1"/>
</dbReference>
<evidence type="ECO:0000256" key="6">
    <source>
        <dbReference type="ARBA" id="ARBA00023277"/>
    </source>
</evidence>
<dbReference type="EC" id="2.7.1.217" evidence="10"/>
<evidence type="ECO:0000313" key="16">
    <source>
        <dbReference type="Proteomes" id="UP000053226"/>
    </source>
</evidence>
<dbReference type="AlphaFoldDB" id="A0A0N0IBG6"/>
<keyword evidence="6" id="KW-0119">Carbohydrate metabolism</keyword>
<dbReference type="Proteomes" id="UP000053226">
    <property type="component" value="Unassembled WGS sequence"/>
</dbReference>
<comment type="function">
    <text evidence="9">Catalyzes the ATP-dependent phosphorylation of 3-oxo-tetronate to 3-oxo-tetronate 4-phosphate.</text>
</comment>
<feature type="domain" description="Four-carbon acid sugar kinase nucleotide binding" evidence="14">
    <location>
        <begin position="260"/>
        <end position="416"/>
    </location>
</feature>
<accession>A0A0N0IBG6</accession>
<dbReference type="EMBL" id="LGAA01000009">
    <property type="protein sequence ID" value="KPD03611.1"/>
    <property type="molecule type" value="Genomic_DNA"/>
</dbReference>
<reference evidence="15 16" key="1">
    <citation type="submission" date="2015-07" db="EMBL/GenBank/DDBJ databases">
        <title>ATOL: Assembling a taxonomically balanced genome-scale reconstruction of the evolutionary history of the Enterobacteriaceae.</title>
        <authorList>
            <person name="Plunkett G.III."/>
            <person name="Neeno-Eckwall E.C."/>
            <person name="Glasner J.D."/>
            <person name="Perna N.T."/>
        </authorList>
    </citation>
    <scope>NUCLEOTIDE SEQUENCE [LARGE SCALE GENOMIC DNA]</scope>
    <source>
        <strain evidence="15 16">ATCC 35017</strain>
    </source>
</reference>
<dbReference type="OrthoDB" id="191465at2"/>
<comment type="caution">
    <text evidence="15">The sequence shown here is derived from an EMBL/GenBank/DDBJ whole genome shotgun (WGS) entry which is preliminary data.</text>
</comment>
<dbReference type="InterPro" id="IPR050007">
    <property type="entry name" value="OtnK"/>
</dbReference>
<gene>
    <name evidence="15" type="ORF">M992_0901</name>
</gene>
<evidence type="ECO:0000256" key="7">
    <source>
        <dbReference type="ARBA" id="ARBA00035898"/>
    </source>
</evidence>
<keyword evidence="16" id="KW-1185">Reference proteome</keyword>
<keyword evidence="3" id="KW-0547">Nucleotide-binding</keyword>
<dbReference type="NCBIfam" id="NF043035">
    <property type="entry name" value="OxoTetrKin"/>
    <property type="match status" value="1"/>
</dbReference>
<evidence type="ECO:0000259" key="14">
    <source>
        <dbReference type="Pfam" id="PF17042"/>
    </source>
</evidence>
<evidence type="ECO:0000256" key="10">
    <source>
        <dbReference type="ARBA" id="ARBA00039095"/>
    </source>
</evidence>
<sequence>MSIQLGVIADDFTGATDIAGFMVQSGWKVVQLLNEPDENTAVPQDVDAIVVSLKSRSCPVDEAVNASLTTCDWLKNIAGCQQIFFKYCSTFDSTAKGNIGPVTDALMHMLKADITVITPALPVNGRTVIHGHLFVNGKLLNQSGMQDHPVTPMTDANLLRVMEKQAQGHAGLIDLVTVELGAEAIKAQLSALQNQGIRYAVTDAITMENLLPIAQATKDLPLLTGGSGLGAAIATVKTGIAWQRNTTLGEKPPSAQRKAVILSGSCSQMTNAQVNAYAAIAPSHQVDIGQCLSHPEYAKVLSAWAVENQSTGLAPMLYATLPADKLKQIQQQYGVQQSSESVEKLFGEVVILLKQHGFNTFIIAGGETSGKVVQSLGTQQLSIGAPIVPGVPWVKDRLSGDWLALKSGNFGQENFFQQAQEMYL</sequence>
<dbReference type="RefSeq" id="WP_053907494.1">
    <property type="nucleotide sequence ID" value="NZ_CAWMUS010000009.1"/>
</dbReference>
<keyword evidence="2" id="KW-0808">Transferase</keyword>
<keyword evidence="4" id="KW-0418">Kinase</keyword>